<dbReference type="AlphaFoldDB" id="A0AAV5A0W2"/>
<keyword evidence="1" id="KW-0732">Signal</keyword>
<evidence type="ECO:0000313" key="3">
    <source>
        <dbReference type="Proteomes" id="UP001050691"/>
    </source>
</evidence>
<gene>
    <name evidence="2" type="ORF">Clacol_002096</name>
</gene>
<dbReference type="Proteomes" id="UP001050691">
    <property type="component" value="Unassembled WGS sequence"/>
</dbReference>
<feature type="chain" id="PRO_5043741678" evidence="1">
    <location>
        <begin position="23"/>
        <end position="576"/>
    </location>
</feature>
<dbReference type="EMBL" id="BPWL01000002">
    <property type="protein sequence ID" value="GJJ07890.1"/>
    <property type="molecule type" value="Genomic_DNA"/>
</dbReference>
<protein>
    <submittedName>
        <fullName evidence="2">Uncharacterized protein</fullName>
    </submittedName>
</protein>
<name>A0AAV5A0W2_9AGAM</name>
<proteinExistence type="predicted"/>
<evidence type="ECO:0000256" key="1">
    <source>
        <dbReference type="SAM" id="SignalP"/>
    </source>
</evidence>
<evidence type="ECO:0000313" key="2">
    <source>
        <dbReference type="EMBL" id="GJJ07890.1"/>
    </source>
</evidence>
<organism evidence="2 3">
    <name type="scientific">Clathrus columnatus</name>
    <dbReference type="NCBI Taxonomy" id="1419009"/>
    <lineage>
        <taxon>Eukaryota</taxon>
        <taxon>Fungi</taxon>
        <taxon>Dikarya</taxon>
        <taxon>Basidiomycota</taxon>
        <taxon>Agaricomycotina</taxon>
        <taxon>Agaricomycetes</taxon>
        <taxon>Phallomycetidae</taxon>
        <taxon>Phallales</taxon>
        <taxon>Clathraceae</taxon>
        <taxon>Clathrus</taxon>
    </lineage>
</organism>
<comment type="caution">
    <text evidence="2">The sequence shown here is derived from an EMBL/GenBank/DDBJ whole genome shotgun (WGS) entry which is preliminary data.</text>
</comment>
<sequence length="576" mass="65794">MKRNRQALITVGLTFYLEILTTIDDAFETQIRVETASGVEDDFTFKIVEDHKLFEQTISNYVEVTANHLIKLKKRLNNLVTINRLPVELSFSSHWRSVLIQNPTFWTSIQLYDNIYPFVHELLRRSDPLKLDFVIHSNSTQFPSTLEELFAKESNRIGKLWLRVKDTHMAPFVSGKQFPSLRGISSIYGSHDFYSILPILFASDRLETVQCSLSCETPVFAIDQLAPVFCRIRNMNLTFYGRPNIGSLLNLLHNSANLQNLRLTIHHSDEINFTDQIVLPELQFLSTDNLPLTENIRAPKLSSLAVNGPYYSLSVMETLPNFDFSGTRYLYVLDSAYSILGLKEPIHFVSSLPRNTKDFVESTENIFSIEHIIFIKGIFSVDDILSDPCPRNCFRFEFYTLNTFVKTLGLVLCPLLSRMENLAELYLLSDALPAYYQSEGNLNEILLLTPSVEKLIVRYGTTLTDFILPLGNTSLCPRLNNLSYVPPYPNVFVSWEEAEYHAEEIGRTLTECLRSRHEIYGERLKHIAIEQCPPLSDAWLKELQSLGTKVITAKGFESVLRSQVPEASDGDAEMND</sequence>
<accession>A0AAV5A0W2</accession>
<feature type="signal peptide" evidence="1">
    <location>
        <begin position="1"/>
        <end position="22"/>
    </location>
</feature>
<reference evidence="2" key="1">
    <citation type="submission" date="2021-10" db="EMBL/GenBank/DDBJ databases">
        <title>De novo Genome Assembly of Clathrus columnatus (Basidiomycota, Fungi) Using Illumina and Nanopore Sequence Data.</title>
        <authorList>
            <person name="Ogiso-Tanaka E."/>
            <person name="Itagaki H."/>
            <person name="Hosoya T."/>
            <person name="Hosaka K."/>
        </authorList>
    </citation>
    <scope>NUCLEOTIDE SEQUENCE</scope>
    <source>
        <strain evidence="2">MO-923</strain>
    </source>
</reference>
<keyword evidence="3" id="KW-1185">Reference proteome</keyword>